<proteinExistence type="predicted"/>
<accession>A0ABN5NEG2</accession>
<reference evidence="3 4" key="1">
    <citation type="submission" date="2018-07" db="EMBL/GenBank/DDBJ databases">
        <title>The molecular basis for the intramolecular migration of carboxyl group in the catabolism of para-hydroxybenzoate via gentisate.</title>
        <authorList>
            <person name="Zhao H."/>
            <person name="Xu Y."/>
            <person name="Lin S."/>
            <person name="Spain J.C."/>
            <person name="Zhou N.-Y."/>
        </authorList>
    </citation>
    <scope>NUCLEOTIDE SEQUENCE [LARGE SCALE GENOMIC DNA]</scope>
    <source>
        <strain evidence="3 4">PHB-7a</strain>
    </source>
</reference>
<dbReference type="Gene3D" id="3.40.50.300">
    <property type="entry name" value="P-loop containing nucleotide triphosphate hydrolases"/>
    <property type="match status" value="1"/>
</dbReference>
<organism evidence="3 4">
    <name type="scientific">Peribacillus butanolivorans</name>
    <dbReference type="NCBI Taxonomy" id="421767"/>
    <lineage>
        <taxon>Bacteria</taxon>
        <taxon>Bacillati</taxon>
        <taxon>Bacillota</taxon>
        <taxon>Bacilli</taxon>
        <taxon>Bacillales</taxon>
        <taxon>Bacillaceae</taxon>
        <taxon>Peribacillus</taxon>
    </lineage>
</organism>
<dbReference type="InterPro" id="IPR050445">
    <property type="entry name" value="Bact_polysacc_biosynth/exp"/>
</dbReference>
<dbReference type="PANTHER" id="PTHR32309">
    <property type="entry name" value="TYROSINE-PROTEIN KINASE"/>
    <property type="match status" value="1"/>
</dbReference>
<dbReference type="InterPro" id="IPR005702">
    <property type="entry name" value="Wzc-like_C"/>
</dbReference>
<dbReference type="SUPFAM" id="SSF52540">
    <property type="entry name" value="P-loop containing nucleoside triphosphate hydrolases"/>
    <property type="match status" value="1"/>
</dbReference>
<evidence type="ECO:0000313" key="3">
    <source>
        <dbReference type="EMBL" id="AXN41654.1"/>
    </source>
</evidence>
<name>A0ABN5NEG2_9BACI</name>
<evidence type="ECO:0000313" key="4">
    <source>
        <dbReference type="Proteomes" id="UP000260457"/>
    </source>
</evidence>
<keyword evidence="1" id="KW-0547">Nucleotide-binding</keyword>
<keyword evidence="2" id="KW-0067">ATP-binding</keyword>
<evidence type="ECO:0000256" key="1">
    <source>
        <dbReference type="ARBA" id="ARBA00022741"/>
    </source>
</evidence>
<dbReference type="PANTHER" id="PTHR32309:SF31">
    <property type="entry name" value="CAPSULAR EXOPOLYSACCHARIDE FAMILY"/>
    <property type="match status" value="1"/>
</dbReference>
<protein>
    <submittedName>
        <fullName evidence="3">Capsular biosynthesis protein</fullName>
    </submittedName>
</protein>
<keyword evidence="4" id="KW-1185">Reference proteome</keyword>
<dbReference type="CDD" id="cd05387">
    <property type="entry name" value="BY-kinase"/>
    <property type="match status" value="1"/>
</dbReference>
<gene>
    <name evidence="3" type="ORF">DTO10_03930</name>
</gene>
<dbReference type="EMBL" id="CP030926">
    <property type="protein sequence ID" value="AXN41654.1"/>
    <property type="molecule type" value="Genomic_DNA"/>
</dbReference>
<evidence type="ECO:0000256" key="2">
    <source>
        <dbReference type="ARBA" id="ARBA00022840"/>
    </source>
</evidence>
<dbReference type="Proteomes" id="UP000260457">
    <property type="component" value="Chromosome"/>
</dbReference>
<sequence>MAIKFTRKQSFYLNDVNNKEQFYSICNNIESNLKKEDSLLMVTSLTHSQNIANATAFLALAFSEQRKRVLVVDANLRQPSLHHVFNIDNSFGLTNLLLGEHTKNRDHAIHIKDSLFCLPTSEVLYEPTTLLTLETLPSLIEEWKEHFDIILFHTSDSINKPDAQIIAKHCDGIILAIQEGRDKLEKIVNVKTQFERGKHEITGTMIIS</sequence>
<dbReference type="InterPro" id="IPR027417">
    <property type="entry name" value="P-loop_NTPase"/>
</dbReference>